<dbReference type="Proteomes" id="UP000019376">
    <property type="component" value="Unassembled WGS sequence"/>
</dbReference>
<keyword evidence="2" id="KW-1185">Reference proteome</keyword>
<protein>
    <submittedName>
        <fullName evidence="1">Uncharacterized protein</fullName>
    </submittedName>
</protein>
<organism evidence="1 2">
    <name type="scientific">Penicillium oxalicum (strain 114-2 / CGMCC 5302)</name>
    <name type="common">Penicillium decumbens</name>
    <dbReference type="NCBI Taxonomy" id="933388"/>
    <lineage>
        <taxon>Eukaryota</taxon>
        <taxon>Fungi</taxon>
        <taxon>Dikarya</taxon>
        <taxon>Ascomycota</taxon>
        <taxon>Pezizomycotina</taxon>
        <taxon>Eurotiomycetes</taxon>
        <taxon>Eurotiomycetidae</taxon>
        <taxon>Eurotiales</taxon>
        <taxon>Aspergillaceae</taxon>
        <taxon>Penicillium</taxon>
    </lineage>
</organism>
<reference evidence="1 2" key="1">
    <citation type="journal article" date="2013" name="PLoS ONE">
        <title>Genomic and secretomic analyses reveal unique features of the lignocellulolytic enzyme system of Penicillium decumbens.</title>
        <authorList>
            <person name="Liu G."/>
            <person name="Zhang L."/>
            <person name="Wei X."/>
            <person name="Zou G."/>
            <person name="Qin Y."/>
            <person name="Ma L."/>
            <person name="Li J."/>
            <person name="Zheng H."/>
            <person name="Wang S."/>
            <person name="Wang C."/>
            <person name="Xun L."/>
            <person name="Zhao G.-P."/>
            <person name="Zhou Z."/>
            <person name="Qu Y."/>
        </authorList>
    </citation>
    <scope>NUCLEOTIDE SEQUENCE [LARGE SCALE GENOMIC DNA]</scope>
    <source>
        <strain evidence="2">114-2 / CGMCC 5302</strain>
    </source>
</reference>
<name>S7ZBX7_PENO1</name>
<sequence length="29" mass="3255">MHLPGKIGPLFTWQNYQEAGLVAGTFKSY</sequence>
<accession>S7ZBX7</accession>
<evidence type="ECO:0000313" key="2">
    <source>
        <dbReference type="Proteomes" id="UP000019376"/>
    </source>
</evidence>
<dbReference type="AlphaFoldDB" id="S7ZBX7"/>
<dbReference type="EMBL" id="KB644408">
    <property type="protein sequence ID" value="EPS26201.1"/>
    <property type="molecule type" value="Genomic_DNA"/>
</dbReference>
<dbReference type="HOGENOM" id="CLU_3410730_0_0_1"/>
<gene>
    <name evidence="1" type="ORF">PDE_01137</name>
</gene>
<evidence type="ECO:0000313" key="1">
    <source>
        <dbReference type="EMBL" id="EPS26201.1"/>
    </source>
</evidence>
<proteinExistence type="predicted"/>